<gene>
    <name evidence="1" type="ORF">SAMN06297280_1172</name>
</gene>
<evidence type="ECO:0000313" key="1">
    <source>
        <dbReference type="EMBL" id="SNY48876.1"/>
    </source>
</evidence>
<keyword evidence="2" id="KW-1185">Reference proteome</keyword>
<dbReference type="EMBL" id="OBEB01000002">
    <property type="protein sequence ID" value="SNY48876.1"/>
    <property type="molecule type" value="Genomic_DNA"/>
</dbReference>
<dbReference type="Proteomes" id="UP000219353">
    <property type="component" value="Unassembled WGS sequence"/>
</dbReference>
<accession>A0A285IP60</accession>
<proteinExistence type="predicted"/>
<sequence>MTSKNKDIYKIQPVKGNAEKGIFNQRAWQSEADAHLLSAKLLNRAAVDAKFELEGKFQECLQKGETAQINTLANQVEAYSKSAILLLGYAIETFLKSGLVRLYQYVEREDFLRIIKKYYGHDLSKAAYDLGIKLMPDQTKSLQRIRELILDEARYPVTPKSKKHYSSATNKINREIWSDEVFNEWLDIAETIRDYIHKIDFDSNNPAIIKPYKLGFDGYFILRFGGNLPPYLIAKFSKEGIRNVVTFSDIKGYFADKHNDSAFARYVISRWDQFVPIDVNKCLGIK</sequence>
<dbReference type="OrthoDB" id="7063799at2"/>
<protein>
    <submittedName>
        <fullName evidence="1">Uncharacterized protein</fullName>
    </submittedName>
</protein>
<organism evidence="1 2">
    <name type="scientific">Arsukibacterium tuosuense</name>
    <dbReference type="NCBI Taxonomy" id="1323745"/>
    <lineage>
        <taxon>Bacteria</taxon>
        <taxon>Pseudomonadati</taxon>
        <taxon>Pseudomonadota</taxon>
        <taxon>Gammaproteobacteria</taxon>
        <taxon>Chromatiales</taxon>
        <taxon>Chromatiaceae</taxon>
        <taxon>Arsukibacterium</taxon>
    </lineage>
</organism>
<dbReference type="AlphaFoldDB" id="A0A285IP60"/>
<name>A0A285IP60_9GAMM</name>
<dbReference type="RefSeq" id="WP_097110477.1">
    <property type="nucleotide sequence ID" value="NZ_OBEB01000002.1"/>
</dbReference>
<evidence type="ECO:0000313" key="2">
    <source>
        <dbReference type="Proteomes" id="UP000219353"/>
    </source>
</evidence>
<reference evidence="2" key="1">
    <citation type="submission" date="2017-09" db="EMBL/GenBank/DDBJ databases">
        <authorList>
            <person name="Varghese N."/>
            <person name="Submissions S."/>
        </authorList>
    </citation>
    <scope>NUCLEOTIDE SEQUENCE [LARGE SCALE GENOMIC DNA]</scope>
    <source>
        <strain evidence="2">CGMCC 1.12461</strain>
    </source>
</reference>